<feature type="region of interest" description="Disordered" evidence="5">
    <location>
        <begin position="1"/>
        <end position="26"/>
    </location>
</feature>
<name>A0ABU3V5E0_9ACTN</name>
<dbReference type="PANTHER" id="PTHR43133:SF8">
    <property type="entry name" value="RNA POLYMERASE SIGMA FACTOR HI_1459-RELATED"/>
    <property type="match status" value="1"/>
</dbReference>
<evidence type="ECO:0000256" key="4">
    <source>
        <dbReference type="ARBA" id="ARBA00023163"/>
    </source>
</evidence>
<dbReference type="Proteomes" id="UP001257627">
    <property type="component" value="Unassembled WGS sequence"/>
</dbReference>
<dbReference type="EMBL" id="JARAKF010000003">
    <property type="protein sequence ID" value="MDU9001318.1"/>
    <property type="molecule type" value="Genomic_DNA"/>
</dbReference>
<keyword evidence="2" id="KW-0731">Sigma factor</keyword>
<feature type="compositionally biased region" description="Polar residues" evidence="5">
    <location>
        <begin position="114"/>
        <end position="130"/>
    </location>
</feature>
<dbReference type="Gene3D" id="1.10.1740.10">
    <property type="match status" value="1"/>
</dbReference>
<proteinExistence type="predicted"/>
<dbReference type="Pfam" id="PF04542">
    <property type="entry name" value="Sigma70_r2"/>
    <property type="match status" value="1"/>
</dbReference>
<evidence type="ECO:0000259" key="6">
    <source>
        <dbReference type="Pfam" id="PF04542"/>
    </source>
</evidence>
<keyword evidence="7" id="KW-0614">Plasmid</keyword>
<dbReference type="InterPro" id="IPR013325">
    <property type="entry name" value="RNA_pol_sigma_r2"/>
</dbReference>
<gene>
    <name evidence="7" type="ORF">PU648_55585</name>
</gene>
<evidence type="ECO:0000256" key="5">
    <source>
        <dbReference type="SAM" id="MobiDB-lite"/>
    </source>
</evidence>
<feature type="compositionally biased region" description="Basic and acidic residues" evidence="5">
    <location>
        <begin position="102"/>
        <end position="112"/>
    </location>
</feature>
<dbReference type="InterPro" id="IPR039425">
    <property type="entry name" value="RNA_pol_sigma-70-like"/>
</dbReference>
<evidence type="ECO:0000256" key="3">
    <source>
        <dbReference type="ARBA" id="ARBA00023125"/>
    </source>
</evidence>
<evidence type="ECO:0000313" key="7">
    <source>
        <dbReference type="EMBL" id="MDU9001318.1"/>
    </source>
</evidence>
<dbReference type="RefSeq" id="WP_266944176.1">
    <property type="nucleotide sequence ID" value="NZ_JAPEMK010000002.1"/>
</dbReference>
<evidence type="ECO:0000256" key="2">
    <source>
        <dbReference type="ARBA" id="ARBA00023082"/>
    </source>
</evidence>
<feature type="compositionally biased region" description="Basic and acidic residues" evidence="5">
    <location>
        <begin position="1"/>
        <end position="13"/>
    </location>
</feature>
<keyword evidence="8" id="KW-1185">Reference proteome</keyword>
<keyword evidence="3" id="KW-0238">DNA-binding</keyword>
<sequence length="130" mass="14052">MEPHAQEPPEWPRQRGGGRRTAQAGDTQALEAVVAECLSLVCNIVGRALNCHADVDDVVQEALLHVVRGLPTLRDPGAFRSWLVAITIRQVQDRLGLRAAARERDTDLRDADTSADSAWTSPDSPSCASA</sequence>
<feature type="region of interest" description="Disordered" evidence="5">
    <location>
        <begin position="102"/>
        <end position="130"/>
    </location>
</feature>
<keyword evidence="1" id="KW-0805">Transcription regulation</keyword>
<reference evidence="7 8" key="1">
    <citation type="submission" date="2023-02" db="EMBL/GenBank/DDBJ databases">
        <authorList>
            <person name="Maleckis M."/>
        </authorList>
    </citation>
    <scope>NUCLEOTIDE SEQUENCE [LARGE SCALE GENOMIC DNA]</scope>
    <source>
        <strain evidence="7 8">P8-A2</strain>
        <plasmid evidence="7">unnamed1</plasmid>
    </source>
</reference>
<comment type="caution">
    <text evidence="7">The sequence shown here is derived from an EMBL/GenBank/DDBJ whole genome shotgun (WGS) entry which is preliminary data.</text>
</comment>
<keyword evidence="4" id="KW-0804">Transcription</keyword>
<organism evidence="7 8">
    <name type="scientific">Streptomyces mirabilis</name>
    <dbReference type="NCBI Taxonomy" id="68239"/>
    <lineage>
        <taxon>Bacteria</taxon>
        <taxon>Bacillati</taxon>
        <taxon>Actinomycetota</taxon>
        <taxon>Actinomycetes</taxon>
        <taxon>Kitasatosporales</taxon>
        <taxon>Streptomycetaceae</taxon>
        <taxon>Streptomyces</taxon>
    </lineage>
</organism>
<evidence type="ECO:0000313" key="8">
    <source>
        <dbReference type="Proteomes" id="UP001257627"/>
    </source>
</evidence>
<protein>
    <submittedName>
        <fullName evidence="7">Sigma-70 family RNA polymerase sigma factor</fullName>
    </submittedName>
</protein>
<dbReference type="InterPro" id="IPR007627">
    <property type="entry name" value="RNA_pol_sigma70_r2"/>
</dbReference>
<feature type="domain" description="RNA polymerase sigma-70 region 2" evidence="6">
    <location>
        <begin position="34"/>
        <end position="95"/>
    </location>
</feature>
<geneLocation type="plasmid" evidence="7">
    <name>unnamed1</name>
</geneLocation>
<dbReference type="PANTHER" id="PTHR43133">
    <property type="entry name" value="RNA POLYMERASE ECF-TYPE SIGMA FACTO"/>
    <property type="match status" value="1"/>
</dbReference>
<accession>A0ABU3V5E0</accession>
<dbReference type="SUPFAM" id="SSF88946">
    <property type="entry name" value="Sigma2 domain of RNA polymerase sigma factors"/>
    <property type="match status" value="1"/>
</dbReference>
<evidence type="ECO:0000256" key="1">
    <source>
        <dbReference type="ARBA" id="ARBA00023015"/>
    </source>
</evidence>